<gene>
    <name evidence="9" type="ORF">GCM10009613_24770</name>
</gene>
<dbReference type="InterPro" id="IPR036388">
    <property type="entry name" value="WH-like_DNA-bd_sf"/>
</dbReference>
<evidence type="ECO:0000256" key="5">
    <source>
        <dbReference type="ARBA" id="ARBA00023163"/>
    </source>
</evidence>
<keyword evidence="3" id="KW-0731">Sigma factor</keyword>
<organism evidence="9 10">
    <name type="scientific">Pseudonocardia kongjuensis</name>
    <dbReference type="NCBI Taxonomy" id="102227"/>
    <lineage>
        <taxon>Bacteria</taxon>
        <taxon>Bacillati</taxon>
        <taxon>Actinomycetota</taxon>
        <taxon>Actinomycetes</taxon>
        <taxon>Pseudonocardiales</taxon>
        <taxon>Pseudonocardiaceae</taxon>
        <taxon>Pseudonocardia</taxon>
    </lineage>
</organism>
<protein>
    <submittedName>
        <fullName evidence="9">RNA polymerase sigma factor</fullName>
    </submittedName>
</protein>
<feature type="region of interest" description="Disordered" evidence="6">
    <location>
        <begin position="95"/>
        <end position="130"/>
    </location>
</feature>
<dbReference type="InterPro" id="IPR013324">
    <property type="entry name" value="RNA_pol_sigma_r3/r4-like"/>
</dbReference>
<sequence length="207" mass="21869">MTDDPGAGADGRADALADALAADLDAGFVGLVDTHRDLLFSVARSIVHTPADAEDLAADALLRAYRALCGYPAERIRALRVRPWLLTILRNTARNRARDAGRRPAPPPRHDPSDATVPESPSTEPGPAELAERGELQRALGIALGALPEVQRTAVVLRHVQGLPTAEIAQVIGCAEGTAKSHVSRGLTGLRAVLAARPRPLEGRPHP</sequence>
<evidence type="ECO:0000313" key="9">
    <source>
        <dbReference type="EMBL" id="GAA1388012.1"/>
    </source>
</evidence>
<dbReference type="InterPro" id="IPR013249">
    <property type="entry name" value="RNA_pol_sigma70_r4_t2"/>
</dbReference>
<dbReference type="InterPro" id="IPR014284">
    <property type="entry name" value="RNA_pol_sigma-70_dom"/>
</dbReference>
<feature type="compositionally biased region" description="Basic and acidic residues" evidence="6">
    <location>
        <begin position="96"/>
        <end position="113"/>
    </location>
</feature>
<evidence type="ECO:0000256" key="1">
    <source>
        <dbReference type="ARBA" id="ARBA00010641"/>
    </source>
</evidence>
<dbReference type="RefSeq" id="WP_344021656.1">
    <property type="nucleotide sequence ID" value="NZ_BAAAJK010000007.1"/>
</dbReference>
<feature type="domain" description="RNA polymerase sigma-70 region 2" evidence="7">
    <location>
        <begin position="31"/>
        <end position="103"/>
    </location>
</feature>
<comment type="similarity">
    <text evidence="1">Belongs to the sigma-70 factor family. ECF subfamily.</text>
</comment>
<dbReference type="Pfam" id="PF04542">
    <property type="entry name" value="Sigma70_r2"/>
    <property type="match status" value="1"/>
</dbReference>
<keyword evidence="2" id="KW-0805">Transcription regulation</keyword>
<dbReference type="SUPFAM" id="SSF88659">
    <property type="entry name" value="Sigma3 and sigma4 domains of RNA polymerase sigma factors"/>
    <property type="match status" value="1"/>
</dbReference>
<comment type="caution">
    <text evidence="9">The sequence shown here is derived from an EMBL/GenBank/DDBJ whole genome shotgun (WGS) entry which is preliminary data.</text>
</comment>
<dbReference type="Gene3D" id="1.10.10.10">
    <property type="entry name" value="Winged helix-like DNA-binding domain superfamily/Winged helix DNA-binding domain"/>
    <property type="match status" value="1"/>
</dbReference>
<reference evidence="9 10" key="1">
    <citation type="journal article" date="2019" name="Int. J. Syst. Evol. Microbiol.">
        <title>The Global Catalogue of Microorganisms (GCM) 10K type strain sequencing project: providing services to taxonomists for standard genome sequencing and annotation.</title>
        <authorList>
            <consortium name="The Broad Institute Genomics Platform"/>
            <consortium name="The Broad Institute Genome Sequencing Center for Infectious Disease"/>
            <person name="Wu L."/>
            <person name="Ma J."/>
        </authorList>
    </citation>
    <scope>NUCLEOTIDE SEQUENCE [LARGE SCALE GENOMIC DNA]</scope>
    <source>
        <strain evidence="9 10">JCM 11896</strain>
    </source>
</reference>
<keyword evidence="5" id="KW-0804">Transcription</keyword>
<dbReference type="InterPro" id="IPR013325">
    <property type="entry name" value="RNA_pol_sigma_r2"/>
</dbReference>
<feature type="domain" description="RNA polymerase sigma factor 70 region 4 type 2" evidence="8">
    <location>
        <begin position="143"/>
        <end position="187"/>
    </location>
</feature>
<evidence type="ECO:0000313" key="10">
    <source>
        <dbReference type="Proteomes" id="UP001501414"/>
    </source>
</evidence>
<keyword evidence="4" id="KW-0238">DNA-binding</keyword>
<evidence type="ECO:0000256" key="2">
    <source>
        <dbReference type="ARBA" id="ARBA00023015"/>
    </source>
</evidence>
<dbReference type="EMBL" id="BAAAJK010000007">
    <property type="protein sequence ID" value="GAA1388012.1"/>
    <property type="molecule type" value="Genomic_DNA"/>
</dbReference>
<dbReference type="InterPro" id="IPR007627">
    <property type="entry name" value="RNA_pol_sigma70_r2"/>
</dbReference>
<dbReference type="Pfam" id="PF08281">
    <property type="entry name" value="Sigma70_r4_2"/>
    <property type="match status" value="1"/>
</dbReference>
<dbReference type="CDD" id="cd06171">
    <property type="entry name" value="Sigma70_r4"/>
    <property type="match status" value="1"/>
</dbReference>
<name>A0ABN1XTK1_9PSEU</name>
<dbReference type="NCBIfam" id="TIGR02937">
    <property type="entry name" value="sigma70-ECF"/>
    <property type="match status" value="1"/>
</dbReference>
<evidence type="ECO:0000256" key="6">
    <source>
        <dbReference type="SAM" id="MobiDB-lite"/>
    </source>
</evidence>
<dbReference type="Gene3D" id="1.10.1740.10">
    <property type="match status" value="1"/>
</dbReference>
<proteinExistence type="inferred from homology"/>
<dbReference type="InterPro" id="IPR039425">
    <property type="entry name" value="RNA_pol_sigma-70-like"/>
</dbReference>
<accession>A0ABN1XTK1</accession>
<dbReference type="Proteomes" id="UP001501414">
    <property type="component" value="Unassembled WGS sequence"/>
</dbReference>
<evidence type="ECO:0000256" key="4">
    <source>
        <dbReference type="ARBA" id="ARBA00023125"/>
    </source>
</evidence>
<keyword evidence="10" id="KW-1185">Reference proteome</keyword>
<evidence type="ECO:0000259" key="7">
    <source>
        <dbReference type="Pfam" id="PF04542"/>
    </source>
</evidence>
<dbReference type="PANTHER" id="PTHR43133:SF50">
    <property type="entry name" value="ECF RNA POLYMERASE SIGMA FACTOR SIGM"/>
    <property type="match status" value="1"/>
</dbReference>
<evidence type="ECO:0000259" key="8">
    <source>
        <dbReference type="Pfam" id="PF08281"/>
    </source>
</evidence>
<evidence type="ECO:0000256" key="3">
    <source>
        <dbReference type="ARBA" id="ARBA00023082"/>
    </source>
</evidence>
<dbReference type="PANTHER" id="PTHR43133">
    <property type="entry name" value="RNA POLYMERASE ECF-TYPE SIGMA FACTO"/>
    <property type="match status" value="1"/>
</dbReference>
<dbReference type="SUPFAM" id="SSF88946">
    <property type="entry name" value="Sigma2 domain of RNA polymerase sigma factors"/>
    <property type="match status" value="1"/>
</dbReference>